<dbReference type="Gene3D" id="1.20.1600.10">
    <property type="entry name" value="Outer membrane efflux proteins (OEP)"/>
    <property type="match status" value="1"/>
</dbReference>
<dbReference type="PANTHER" id="PTHR30026">
    <property type="entry name" value="OUTER MEMBRANE PROTEIN TOLC"/>
    <property type="match status" value="1"/>
</dbReference>
<evidence type="ECO:0000256" key="4">
    <source>
        <dbReference type="ARBA" id="ARBA00022452"/>
    </source>
</evidence>
<keyword evidence="7" id="KW-0998">Cell outer membrane</keyword>
<organism evidence="9 10">
    <name type="scientific">Sphingobacterium kitahiroshimense</name>
    <dbReference type="NCBI Taxonomy" id="470446"/>
    <lineage>
        <taxon>Bacteria</taxon>
        <taxon>Pseudomonadati</taxon>
        <taxon>Bacteroidota</taxon>
        <taxon>Sphingobacteriia</taxon>
        <taxon>Sphingobacteriales</taxon>
        <taxon>Sphingobacteriaceae</taxon>
        <taxon>Sphingobacterium</taxon>
    </lineage>
</organism>
<keyword evidence="4" id="KW-1134">Transmembrane beta strand</keyword>
<dbReference type="Proteomes" id="UP001409291">
    <property type="component" value="Unassembled WGS sequence"/>
</dbReference>
<dbReference type="InterPro" id="IPR051906">
    <property type="entry name" value="TolC-like"/>
</dbReference>
<dbReference type="SUPFAM" id="SSF56954">
    <property type="entry name" value="Outer membrane efflux proteins (OEP)"/>
    <property type="match status" value="1"/>
</dbReference>
<evidence type="ECO:0000256" key="3">
    <source>
        <dbReference type="ARBA" id="ARBA00022448"/>
    </source>
</evidence>
<comment type="caution">
    <text evidence="9">The sequence shown here is derived from an EMBL/GenBank/DDBJ whole genome shotgun (WGS) entry which is preliminary data.</text>
</comment>
<evidence type="ECO:0000313" key="10">
    <source>
        <dbReference type="Proteomes" id="UP001409291"/>
    </source>
</evidence>
<comment type="subcellular location">
    <subcellularLocation>
        <location evidence="1">Cell outer membrane</location>
    </subcellularLocation>
</comment>
<dbReference type="EMBL" id="JBDJNQ010000007">
    <property type="protein sequence ID" value="MEN5378724.1"/>
    <property type="molecule type" value="Genomic_DNA"/>
</dbReference>
<evidence type="ECO:0000313" key="9">
    <source>
        <dbReference type="EMBL" id="MEN5378724.1"/>
    </source>
</evidence>
<keyword evidence="5" id="KW-0812">Transmembrane</keyword>
<evidence type="ECO:0000256" key="8">
    <source>
        <dbReference type="SAM" id="SignalP"/>
    </source>
</evidence>
<accession>A0ABV0BW03</accession>
<keyword evidence="10" id="KW-1185">Reference proteome</keyword>
<comment type="similarity">
    <text evidence="2">Belongs to the outer membrane factor (OMF) (TC 1.B.17) family.</text>
</comment>
<keyword evidence="3" id="KW-0813">Transport</keyword>
<feature type="chain" id="PRO_5047457474" evidence="8">
    <location>
        <begin position="26"/>
        <end position="442"/>
    </location>
</feature>
<feature type="signal peptide" evidence="8">
    <location>
        <begin position="1"/>
        <end position="25"/>
    </location>
</feature>
<sequence>MKQYPFLIIALIGNLFLTNASFAQAPDSTWTLEKIWDLAAKQNRQLHLADLSVQESRTNIQEARDKLLPDLAVSGNYALNSKFLIYDNGLFSKPQDVPVSSYGYGFGYSLDLNIYNGGRDKRNIHIKQEEQQRKQVEFELQHDNIKFAIALVYYELYKYLRYHEFLQTEIKTEKQQLSSIQSLHKNGVVLKSDVLRTSVKLSQLELSLSDVEKKVVLAKQRLNILIGRNETEPLEIPIQEIVNLEAGNRAAYASYQAEALSQSPEFKITQSDIKISELQIKQAKSTLQPKISLYSHYNYTYPQVSFYPYSNDPWGYGQTGIKMQFALDNLYKSKHTIAHARNLSEQQKEKANIKKDEISVRVKEAYLQQQQALESVTTATDNIIQTTETVRVIRNSYLNQESLLTDLLDAENILLESKFNLTQAQVNLKLSHIKLLLITGAL</sequence>
<dbReference type="RefSeq" id="WP_346581640.1">
    <property type="nucleotide sequence ID" value="NZ_JBDJLH010000002.1"/>
</dbReference>
<evidence type="ECO:0000256" key="1">
    <source>
        <dbReference type="ARBA" id="ARBA00004442"/>
    </source>
</evidence>
<evidence type="ECO:0000256" key="2">
    <source>
        <dbReference type="ARBA" id="ARBA00007613"/>
    </source>
</evidence>
<gene>
    <name evidence="9" type="ORF">ABE541_15785</name>
</gene>
<reference evidence="9 10" key="1">
    <citation type="submission" date="2024-04" db="EMBL/GenBank/DDBJ databases">
        <title>WGS of bacteria from Torrens River.</title>
        <authorList>
            <person name="Wyrsch E.R."/>
            <person name="Drigo B."/>
        </authorList>
    </citation>
    <scope>NUCLEOTIDE SEQUENCE [LARGE SCALE GENOMIC DNA]</scope>
    <source>
        <strain evidence="9 10">TWI391</strain>
    </source>
</reference>
<dbReference type="PANTHER" id="PTHR30026:SF23">
    <property type="entry name" value="TO APRF-PUTATIVE OUTER MEMBRANE EFFLUX PROTEIN OR SECRETED ALKALINE PHOSPHATASE-RELATED"/>
    <property type="match status" value="1"/>
</dbReference>
<dbReference type="InterPro" id="IPR003423">
    <property type="entry name" value="OMP_efflux"/>
</dbReference>
<evidence type="ECO:0000256" key="5">
    <source>
        <dbReference type="ARBA" id="ARBA00022692"/>
    </source>
</evidence>
<dbReference type="Pfam" id="PF02321">
    <property type="entry name" value="OEP"/>
    <property type="match status" value="2"/>
</dbReference>
<protein>
    <submittedName>
        <fullName evidence="9">TolC family protein</fullName>
    </submittedName>
</protein>
<name>A0ABV0BW03_9SPHI</name>
<evidence type="ECO:0000256" key="6">
    <source>
        <dbReference type="ARBA" id="ARBA00023136"/>
    </source>
</evidence>
<evidence type="ECO:0000256" key="7">
    <source>
        <dbReference type="ARBA" id="ARBA00023237"/>
    </source>
</evidence>
<keyword evidence="6" id="KW-0472">Membrane</keyword>
<keyword evidence="8" id="KW-0732">Signal</keyword>
<proteinExistence type="inferred from homology"/>